<dbReference type="PANTHER" id="PTHR43213">
    <property type="entry name" value="BIFUNCTIONAL DTTP/UTP PYROPHOSPHATASE/METHYLTRANSFERASE PROTEIN-RELATED"/>
    <property type="match status" value="1"/>
</dbReference>
<comment type="caution">
    <text evidence="4">The sequence shown here is derived from an EMBL/GenBank/DDBJ whole genome shotgun (WGS) entry which is preliminary data.</text>
</comment>
<dbReference type="GO" id="GO:0009117">
    <property type="term" value="P:nucleotide metabolic process"/>
    <property type="evidence" value="ECO:0007669"/>
    <property type="project" value="UniProtKB-KW"/>
</dbReference>
<reference evidence="4 5" key="1">
    <citation type="submission" date="2019-11" db="EMBL/GenBank/DDBJ databases">
        <title>Draft Genome Sequence of Plant Growth-Promoting Rhizosphere-Associated Bacteria.</title>
        <authorList>
            <person name="Vasilyev I.Y."/>
            <person name="Radchenko V."/>
            <person name="Ilnitskaya E.V."/>
        </authorList>
    </citation>
    <scope>NUCLEOTIDE SEQUENCE [LARGE SCALE GENOMIC DNA]</scope>
    <source>
        <strain evidence="4 5">VRA_MhP_f</strain>
    </source>
</reference>
<keyword evidence="2" id="KW-0378">Hydrolase</keyword>
<evidence type="ECO:0000313" key="4">
    <source>
        <dbReference type="EMBL" id="MSE19556.1"/>
    </source>
</evidence>
<protein>
    <submittedName>
        <fullName evidence="4">Septum formation inhibitor Maf</fullName>
    </submittedName>
</protein>
<organism evidence="4 5">
    <name type="scientific">Enterobacter agglomerans</name>
    <name type="common">Erwinia herbicola</name>
    <name type="synonym">Pantoea agglomerans</name>
    <dbReference type="NCBI Taxonomy" id="549"/>
    <lineage>
        <taxon>Bacteria</taxon>
        <taxon>Pseudomonadati</taxon>
        <taxon>Pseudomonadota</taxon>
        <taxon>Gammaproteobacteria</taxon>
        <taxon>Enterobacterales</taxon>
        <taxon>Erwiniaceae</taxon>
        <taxon>Pantoea</taxon>
        <taxon>Pantoea agglomerans group</taxon>
    </lineage>
</organism>
<dbReference type="InterPro" id="IPR003697">
    <property type="entry name" value="Maf-like"/>
</dbReference>
<name>A0A7X2MUG2_ENTAG</name>
<evidence type="ECO:0000256" key="1">
    <source>
        <dbReference type="ARBA" id="ARBA00001968"/>
    </source>
</evidence>
<proteinExistence type="predicted"/>
<dbReference type="SUPFAM" id="SSF52972">
    <property type="entry name" value="ITPase-like"/>
    <property type="match status" value="1"/>
</dbReference>
<evidence type="ECO:0000256" key="3">
    <source>
        <dbReference type="ARBA" id="ARBA00023080"/>
    </source>
</evidence>
<dbReference type="Gene3D" id="3.90.950.10">
    <property type="match status" value="1"/>
</dbReference>
<sequence length="84" mass="9398">ITAVSIQTHDRKETFCDTTEVTFWPLSEDDIQLYIETKEPMDKAGAYGIQGKGALLVKKIDGDFYSVVGLPVAKTMRALKEFNI</sequence>
<feature type="non-terminal residue" evidence="4">
    <location>
        <position position="84"/>
    </location>
</feature>
<dbReference type="Pfam" id="PF02545">
    <property type="entry name" value="Maf"/>
    <property type="match status" value="1"/>
</dbReference>
<comment type="cofactor">
    <cofactor evidence="1">
        <name>a divalent metal cation</name>
        <dbReference type="ChEBI" id="CHEBI:60240"/>
    </cofactor>
</comment>
<gene>
    <name evidence="4" type="ORF">GKC49_31980</name>
</gene>
<keyword evidence="3" id="KW-0546">Nucleotide metabolism</keyword>
<feature type="non-terminal residue" evidence="4">
    <location>
        <position position="1"/>
    </location>
</feature>
<evidence type="ECO:0000256" key="2">
    <source>
        <dbReference type="ARBA" id="ARBA00022801"/>
    </source>
</evidence>
<accession>A0A7X2MUG2</accession>
<dbReference type="PANTHER" id="PTHR43213:SF5">
    <property type="entry name" value="BIFUNCTIONAL DTTP_UTP PYROPHOSPHATASE_METHYLTRANSFERASE PROTEIN-RELATED"/>
    <property type="match status" value="1"/>
</dbReference>
<dbReference type="InterPro" id="IPR029001">
    <property type="entry name" value="ITPase-like_fam"/>
</dbReference>
<dbReference type="GO" id="GO:0047429">
    <property type="term" value="F:nucleoside triphosphate diphosphatase activity"/>
    <property type="evidence" value="ECO:0007669"/>
    <property type="project" value="InterPro"/>
</dbReference>
<evidence type="ECO:0000313" key="5">
    <source>
        <dbReference type="Proteomes" id="UP000461948"/>
    </source>
</evidence>
<dbReference type="AlphaFoldDB" id="A0A7X2MUG2"/>
<dbReference type="Proteomes" id="UP000461948">
    <property type="component" value="Unassembled WGS sequence"/>
</dbReference>
<dbReference type="EMBL" id="WKLC01002918">
    <property type="protein sequence ID" value="MSE19556.1"/>
    <property type="molecule type" value="Genomic_DNA"/>
</dbReference>